<dbReference type="SUPFAM" id="SSF109604">
    <property type="entry name" value="HD-domain/PDEase-like"/>
    <property type="match status" value="1"/>
</dbReference>
<dbReference type="EMBL" id="CP014135">
    <property type="protein sequence ID" value="AMB87398.1"/>
    <property type="molecule type" value="Genomic_DNA"/>
</dbReference>
<name>A0A0X1T5Q0_PSEAA</name>
<dbReference type="PROSITE" id="PS51833">
    <property type="entry name" value="HDOD"/>
    <property type="match status" value="1"/>
</dbReference>
<keyword evidence="1" id="KW-0808">Transferase</keyword>
<sequence length="512" mass="57267">MANETTVSSSTPSTLQGWMKLLQAVCLPVPLDSHDRVCRAIRDRHSSLRDIAELMQDSPALALSVICEANQHTHGSMTEPAESLEVAINRLGLKRTEELLERLPTRPSEDIPAALRQIQLISQHASQQANGLFAARLARLWQDIHWGSLLFLAPLWPLAMTHPKLLEDWELRVLHKHQPAAGVELQLFGIRLLELCQGLADAWRLPVWVSQGYQLLLSEPRTLAKVLHIARDSSDRLRQQQRLDADPALRRWLNQPANTILLANGLALAAQQAWNSPHCLRWQLLSSLYLQQPLEHLQQQIHQQAAQSANQHSMEDLWHPAQALIWPWHVRRVHASLLPASAPSSEALGIWRQHCAQLLAEPVRLSNAMHLTTVARDALVACGMRRTMILMADRSHSALRVNQIAGLPKEAANLIFQVGQHIVLQRLLSQPAQIRLTPVNNARFSALLPGNLRVLFAGEHLLLRSLSNNGRVIMLIMADQGGGPLSEITVQAFGKTAQCIERALQAFTHRRA</sequence>
<dbReference type="RefSeq" id="WP_017133342.1">
    <property type="nucleotide sequence ID" value="NZ_CP014135.1"/>
</dbReference>
<dbReference type="GO" id="GO:0016301">
    <property type="term" value="F:kinase activity"/>
    <property type="evidence" value="ECO:0007669"/>
    <property type="project" value="UniProtKB-KW"/>
</dbReference>
<reference evidence="2" key="1">
    <citation type="submission" date="2016-01" db="EMBL/GenBank/DDBJ databases">
        <authorList>
            <person name="Storey N.H."/>
            <person name="Neuman B.W."/>
        </authorList>
    </citation>
    <scope>NUCLEOTIDE SEQUENCE [LARGE SCALE GENOMIC DNA]</scope>
    <source>
        <strain evidence="2">NCPPB 2472</strain>
    </source>
</reference>
<dbReference type="KEGG" id="pagb:AWM79_19700"/>
<evidence type="ECO:0000313" key="2">
    <source>
        <dbReference type="Proteomes" id="UP000063229"/>
    </source>
</evidence>
<dbReference type="STRING" id="46677.AWM79_19700"/>
<protein>
    <submittedName>
        <fullName evidence="1">Histidine kinase</fullName>
    </submittedName>
</protein>
<dbReference type="Pfam" id="PF08668">
    <property type="entry name" value="HDOD"/>
    <property type="match status" value="1"/>
</dbReference>
<keyword evidence="1" id="KW-0418">Kinase</keyword>
<proteinExistence type="predicted"/>
<dbReference type="Proteomes" id="UP000063229">
    <property type="component" value="Chromosome"/>
</dbReference>
<evidence type="ECO:0000313" key="1">
    <source>
        <dbReference type="EMBL" id="AMB87398.1"/>
    </source>
</evidence>
<dbReference type="Gene3D" id="1.10.3210.10">
    <property type="entry name" value="Hypothetical protein af1432"/>
    <property type="match status" value="1"/>
</dbReference>
<dbReference type="InterPro" id="IPR013976">
    <property type="entry name" value="HDOD"/>
</dbReference>
<keyword evidence="2" id="KW-1185">Reference proteome</keyword>
<dbReference type="AlphaFoldDB" id="A0A0X1T5Q0"/>
<organism evidence="1 2">
    <name type="scientific">Pseudomonas agarici</name>
    <dbReference type="NCBI Taxonomy" id="46677"/>
    <lineage>
        <taxon>Bacteria</taxon>
        <taxon>Pseudomonadati</taxon>
        <taxon>Pseudomonadota</taxon>
        <taxon>Gammaproteobacteria</taxon>
        <taxon>Pseudomonadales</taxon>
        <taxon>Pseudomonadaceae</taxon>
        <taxon>Pseudomonas</taxon>
    </lineage>
</organism>
<accession>A0A0X1T5Q0</accession>
<dbReference type="OrthoDB" id="7023490at2"/>
<gene>
    <name evidence="1" type="ORF">AWM79_19700</name>
</gene>